<evidence type="ECO:0000313" key="1">
    <source>
        <dbReference type="EMBL" id="JAS54271.1"/>
    </source>
</evidence>
<name>A0A1B6FVX3_9HEMI</name>
<organism evidence="1">
    <name type="scientific">Cuerna arida</name>
    <dbReference type="NCBI Taxonomy" id="1464854"/>
    <lineage>
        <taxon>Eukaryota</taxon>
        <taxon>Metazoa</taxon>
        <taxon>Ecdysozoa</taxon>
        <taxon>Arthropoda</taxon>
        <taxon>Hexapoda</taxon>
        <taxon>Insecta</taxon>
        <taxon>Pterygota</taxon>
        <taxon>Neoptera</taxon>
        <taxon>Paraneoptera</taxon>
        <taxon>Hemiptera</taxon>
        <taxon>Auchenorrhyncha</taxon>
        <taxon>Membracoidea</taxon>
        <taxon>Cicadellidae</taxon>
        <taxon>Cicadellinae</taxon>
        <taxon>Proconiini</taxon>
        <taxon>Cuerna</taxon>
    </lineage>
</organism>
<reference evidence="1" key="1">
    <citation type="submission" date="2015-11" db="EMBL/GenBank/DDBJ databases">
        <title>De novo transcriptome assembly of four potential Pierce s Disease insect vectors from Arizona vineyards.</title>
        <authorList>
            <person name="Tassone E.E."/>
        </authorList>
    </citation>
    <scope>NUCLEOTIDE SEQUENCE</scope>
</reference>
<sequence>MPFYTYDVKNKKLLKLVYDRKSHTHRTPGSRGPTQHIYYKPMANINSKMSVTNITHYRQTGNEFTCNSESSANNNVHAPTRIKVDWVPWTQEYRRRDKLTQ</sequence>
<proteinExistence type="predicted"/>
<dbReference type="EMBL" id="GECZ01015498">
    <property type="protein sequence ID" value="JAS54271.1"/>
    <property type="molecule type" value="Transcribed_RNA"/>
</dbReference>
<dbReference type="AlphaFoldDB" id="A0A1B6FVX3"/>
<gene>
    <name evidence="1" type="ORF">g.35076</name>
</gene>
<accession>A0A1B6FVX3</accession>
<protein>
    <submittedName>
        <fullName evidence="1">Uncharacterized protein</fullName>
    </submittedName>
</protein>